<evidence type="ECO:0000256" key="2">
    <source>
        <dbReference type="ARBA" id="ARBA00022617"/>
    </source>
</evidence>
<comment type="similarity">
    <text evidence="1 8">Belongs to the cytochrome P450 family.</text>
</comment>
<feature type="binding site" description="axial binding residue" evidence="7">
    <location>
        <position position="424"/>
    </location>
    <ligand>
        <name>heme</name>
        <dbReference type="ChEBI" id="CHEBI:30413"/>
    </ligand>
    <ligandPart>
        <name>Fe</name>
        <dbReference type="ChEBI" id="CHEBI:18248"/>
    </ligandPart>
</feature>
<keyword evidence="10" id="KW-1185">Reference proteome</keyword>
<dbReference type="PRINTS" id="PR00385">
    <property type="entry name" value="P450"/>
</dbReference>
<evidence type="ECO:0000313" key="10">
    <source>
        <dbReference type="Proteomes" id="UP000274601"/>
    </source>
</evidence>
<dbReference type="EMBL" id="RBWU01000006">
    <property type="protein sequence ID" value="RKS70851.1"/>
    <property type="molecule type" value="Genomic_DNA"/>
</dbReference>
<name>A0A495QGK2_9ACTN</name>
<evidence type="ECO:0000256" key="7">
    <source>
        <dbReference type="PIRSR" id="PIRSR602401-1"/>
    </source>
</evidence>
<dbReference type="Proteomes" id="UP000274601">
    <property type="component" value="Unassembled WGS sequence"/>
</dbReference>
<dbReference type="GO" id="GO:0004497">
    <property type="term" value="F:monooxygenase activity"/>
    <property type="evidence" value="ECO:0007669"/>
    <property type="project" value="UniProtKB-KW"/>
</dbReference>
<comment type="caution">
    <text evidence="9">The sequence shown here is derived from an EMBL/GenBank/DDBJ whole genome shotgun (WGS) entry which is preliminary data.</text>
</comment>
<evidence type="ECO:0000256" key="5">
    <source>
        <dbReference type="ARBA" id="ARBA00023004"/>
    </source>
</evidence>
<dbReference type="GO" id="GO:0005506">
    <property type="term" value="F:iron ion binding"/>
    <property type="evidence" value="ECO:0007669"/>
    <property type="project" value="InterPro"/>
</dbReference>
<evidence type="ECO:0000256" key="8">
    <source>
        <dbReference type="RuleBase" id="RU000461"/>
    </source>
</evidence>
<dbReference type="InterPro" id="IPR050196">
    <property type="entry name" value="Cytochrome_P450_Monoox"/>
</dbReference>
<dbReference type="AlphaFoldDB" id="A0A495QGK2"/>
<evidence type="ECO:0000256" key="1">
    <source>
        <dbReference type="ARBA" id="ARBA00010617"/>
    </source>
</evidence>
<dbReference type="PRINTS" id="PR00463">
    <property type="entry name" value="EP450I"/>
</dbReference>
<protein>
    <submittedName>
        <fullName evidence="9">Cytochrome P450</fullName>
    </submittedName>
</protein>
<evidence type="ECO:0000256" key="6">
    <source>
        <dbReference type="ARBA" id="ARBA00023033"/>
    </source>
</evidence>
<dbReference type="InterPro" id="IPR001128">
    <property type="entry name" value="Cyt_P450"/>
</dbReference>
<dbReference type="PROSITE" id="PS00086">
    <property type="entry name" value="CYTOCHROME_P450"/>
    <property type="match status" value="1"/>
</dbReference>
<dbReference type="InterPro" id="IPR002401">
    <property type="entry name" value="Cyt_P450_E_grp-I"/>
</dbReference>
<evidence type="ECO:0000256" key="3">
    <source>
        <dbReference type="ARBA" id="ARBA00022723"/>
    </source>
</evidence>
<comment type="cofactor">
    <cofactor evidence="7">
        <name>heme</name>
        <dbReference type="ChEBI" id="CHEBI:30413"/>
    </cofactor>
</comment>
<dbReference type="PANTHER" id="PTHR24291">
    <property type="entry name" value="CYTOCHROME P450 FAMILY 4"/>
    <property type="match status" value="1"/>
</dbReference>
<evidence type="ECO:0000313" key="9">
    <source>
        <dbReference type="EMBL" id="RKS70851.1"/>
    </source>
</evidence>
<keyword evidence="6 8" id="KW-0503">Monooxygenase</keyword>
<accession>A0A495QGK2</accession>
<dbReference type="Pfam" id="PF00067">
    <property type="entry name" value="p450"/>
    <property type="match status" value="1"/>
</dbReference>
<dbReference type="SUPFAM" id="SSF48264">
    <property type="entry name" value="Cytochrome P450"/>
    <property type="match status" value="1"/>
</dbReference>
<dbReference type="InterPro" id="IPR036396">
    <property type="entry name" value="Cyt_P450_sf"/>
</dbReference>
<gene>
    <name evidence="9" type="ORF">BZB76_5331</name>
</gene>
<keyword evidence="4 8" id="KW-0560">Oxidoreductase</keyword>
<dbReference type="InterPro" id="IPR017972">
    <property type="entry name" value="Cyt_P450_CS"/>
</dbReference>
<dbReference type="GO" id="GO:0020037">
    <property type="term" value="F:heme binding"/>
    <property type="evidence" value="ECO:0007669"/>
    <property type="project" value="InterPro"/>
</dbReference>
<keyword evidence="2 7" id="KW-0349">Heme</keyword>
<proteinExistence type="inferred from homology"/>
<keyword evidence="3 7" id="KW-0479">Metal-binding</keyword>
<dbReference type="GO" id="GO:0016705">
    <property type="term" value="F:oxidoreductase activity, acting on paired donors, with incorporation or reduction of molecular oxygen"/>
    <property type="evidence" value="ECO:0007669"/>
    <property type="project" value="InterPro"/>
</dbReference>
<organism evidence="9 10">
    <name type="scientific">Actinomadura pelletieri DSM 43383</name>
    <dbReference type="NCBI Taxonomy" id="1120940"/>
    <lineage>
        <taxon>Bacteria</taxon>
        <taxon>Bacillati</taxon>
        <taxon>Actinomycetota</taxon>
        <taxon>Actinomycetes</taxon>
        <taxon>Streptosporangiales</taxon>
        <taxon>Thermomonosporaceae</taxon>
        <taxon>Actinomadura</taxon>
    </lineage>
</organism>
<evidence type="ECO:0000256" key="4">
    <source>
        <dbReference type="ARBA" id="ARBA00023002"/>
    </source>
</evidence>
<reference evidence="9 10" key="1">
    <citation type="submission" date="2018-10" db="EMBL/GenBank/DDBJ databases">
        <title>Genomic Encyclopedia of Archaeal and Bacterial Type Strains, Phase II (KMG-II): from individual species to whole genera.</title>
        <authorList>
            <person name="Goeker M."/>
        </authorList>
    </citation>
    <scope>NUCLEOTIDE SEQUENCE [LARGE SCALE GENOMIC DNA]</scope>
    <source>
        <strain evidence="9 10">DSM 43383</strain>
    </source>
</reference>
<dbReference type="Gene3D" id="1.10.630.10">
    <property type="entry name" value="Cytochrome P450"/>
    <property type="match status" value="1"/>
</dbReference>
<sequence>MLRVADLLVRKPQDATLNPRGHRYMSVDVGAVSRQKPKNFPLYRTVAGFVRDPLQQLERISTAGDGRLIRLDLGASRPYLATHPDHVQQVLRREAENFQRDGVFWRPLRDLMGDSILAEGAEWEHSKRTLQPVFTTRNVNRLTGLMAEAINDAVDALDEPAREGRPIDVLPEMGRIVNETVIKVLFGDKISPADADRLIPTFDQIATSISFRFLLPFVPRAIPLPGDRAFKDAVRVMDEVLFDLVARYRDDPGDGSDIFTALCQAPTEDGGPPDDRWIRDNLLAMFATSTETTTLALTWLWPLLHDHPDVEERLVAEIDGVVGGARVRPEHLPDLPYVSRVVQELLRLYPVGWMFPRMATRPTVLGGVPIEPGDPVLISPFLTHRLASVWDRPLEFDPERFTPENSRKRHRYAYFPFGGGPHQCLGRHVFNVEAQMILTSILSRFRPSLSETIPAMPRIGATLRPRQSLEMTLTPVGRER</sequence>
<keyword evidence="5 7" id="KW-0408">Iron</keyword>
<dbReference type="PANTHER" id="PTHR24291:SF50">
    <property type="entry name" value="BIFUNCTIONAL ALBAFLAVENONE MONOOXYGENASE_TERPENE SYNTHASE"/>
    <property type="match status" value="1"/>
</dbReference>